<name>A0A7V8JS13_9BURK</name>
<evidence type="ECO:0000313" key="2">
    <source>
        <dbReference type="EMBL" id="KAF1035168.1"/>
    </source>
</evidence>
<dbReference type="EMBL" id="WNDX01000121">
    <property type="protein sequence ID" value="KAF1041444.1"/>
    <property type="molecule type" value="Genomic_DNA"/>
</dbReference>
<proteinExistence type="predicted"/>
<dbReference type="EMBL" id="WNDX01000239">
    <property type="protein sequence ID" value="KAF1034666.1"/>
    <property type="molecule type" value="Genomic_DNA"/>
</dbReference>
<evidence type="ECO:0000313" key="1">
    <source>
        <dbReference type="EMBL" id="KAF1034666.1"/>
    </source>
</evidence>
<organism evidence="1 4">
    <name type="scientific">Herbaspirillum frisingense</name>
    <dbReference type="NCBI Taxonomy" id="92645"/>
    <lineage>
        <taxon>Bacteria</taxon>
        <taxon>Pseudomonadati</taxon>
        <taxon>Pseudomonadota</taxon>
        <taxon>Betaproteobacteria</taxon>
        <taxon>Burkholderiales</taxon>
        <taxon>Oxalobacteraceae</taxon>
        <taxon>Herbaspirillum</taxon>
    </lineage>
</organism>
<evidence type="ECO:0000313" key="3">
    <source>
        <dbReference type="EMBL" id="KAF1041444.1"/>
    </source>
</evidence>
<protein>
    <recommendedName>
        <fullName evidence="5">Transposase</fullName>
    </recommendedName>
</protein>
<sequence length="84" mass="9436">MTKSKAGRKGQEFSLEFRQQALLRAATEGVTTVARDLGLQPASCTVGAPRRGGTTRTIRHNAWSWPNMHGSNVKWRGWRRRTLS</sequence>
<comment type="caution">
    <text evidence="1">The sequence shown here is derived from an EMBL/GenBank/DDBJ whole genome shotgun (WGS) entry which is preliminary data.</text>
</comment>
<reference evidence="1" key="1">
    <citation type="journal article" date="2020" name="MBio">
        <title>Horizontal gene transfer to a defensive symbiont with a reduced genome amongst a multipartite beetle microbiome.</title>
        <authorList>
            <person name="Waterworth S.C."/>
            <person name="Florez L.V."/>
            <person name="Rees E.R."/>
            <person name="Hertweck C."/>
            <person name="Kaltenpoth M."/>
            <person name="Kwan J.C."/>
        </authorList>
    </citation>
    <scope>NUCLEOTIDE SEQUENCE</scope>
    <source>
        <strain evidence="1">Cluster_DBSCAN_round4_6</strain>
    </source>
</reference>
<dbReference type="EMBL" id="WNDX01000228">
    <property type="protein sequence ID" value="KAF1035168.1"/>
    <property type="molecule type" value="Genomic_DNA"/>
</dbReference>
<accession>A0A7V8JS13</accession>
<evidence type="ECO:0000313" key="4">
    <source>
        <dbReference type="Proteomes" id="UP000462435"/>
    </source>
</evidence>
<dbReference type="Proteomes" id="UP000462435">
    <property type="component" value="Unassembled WGS sequence"/>
</dbReference>
<gene>
    <name evidence="3" type="ORF">GAK35_03311</name>
    <name evidence="2" type="ORF">GAK35_04233</name>
    <name evidence="1" type="ORF">GAK35_04276</name>
</gene>
<dbReference type="AlphaFoldDB" id="A0A7V8JS13"/>
<evidence type="ECO:0008006" key="5">
    <source>
        <dbReference type="Google" id="ProtNLM"/>
    </source>
</evidence>